<dbReference type="AlphaFoldDB" id="A0A8I1AD91"/>
<name>A0A8I1AD91_THEIN</name>
<keyword evidence="3" id="KW-1185">Reference proteome</keyword>
<feature type="transmembrane region" description="Helical" evidence="1">
    <location>
        <begin position="410"/>
        <end position="428"/>
    </location>
</feature>
<feature type="transmembrane region" description="Helical" evidence="1">
    <location>
        <begin position="369"/>
        <end position="390"/>
    </location>
</feature>
<feature type="transmembrane region" description="Helical" evidence="1">
    <location>
        <begin position="131"/>
        <end position="153"/>
    </location>
</feature>
<feature type="transmembrane region" description="Helical" evidence="1">
    <location>
        <begin position="40"/>
        <end position="59"/>
    </location>
</feature>
<reference evidence="2 3" key="1">
    <citation type="submission" date="2020-12" db="EMBL/GenBank/DDBJ databases">
        <title>WGS of Thermoactinomyces spp.</title>
        <authorList>
            <person name="Cheng K."/>
        </authorList>
    </citation>
    <scope>NUCLEOTIDE SEQUENCE [LARGE SCALE GENOMIC DNA]</scope>
    <source>
        <strain evidence="3">CICC 10671\DSM 43846</strain>
    </source>
</reference>
<feature type="transmembrane region" description="Helical" evidence="1">
    <location>
        <begin position="99"/>
        <end position="119"/>
    </location>
</feature>
<feature type="transmembrane region" description="Helical" evidence="1">
    <location>
        <begin position="225"/>
        <end position="244"/>
    </location>
</feature>
<keyword evidence="2" id="KW-0436">Ligase</keyword>
<feature type="transmembrane region" description="Helical" evidence="1">
    <location>
        <begin position="15"/>
        <end position="34"/>
    </location>
</feature>
<organism evidence="2 3">
    <name type="scientific">Thermoactinomyces intermedius</name>
    <dbReference type="NCBI Taxonomy" id="2024"/>
    <lineage>
        <taxon>Bacteria</taxon>
        <taxon>Bacillati</taxon>
        <taxon>Bacillota</taxon>
        <taxon>Bacilli</taxon>
        <taxon>Bacillales</taxon>
        <taxon>Thermoactinomycetaceae</taxon>
        <taxon>Thermoactinomyces</taxon>
    </lineage>
</organism>
<dbReference type="InterPro" id="IPR051533">
    <property type="entry name" value="WaaL-like"/>
</dbReference>
<keyword evidence="1" id="KW-0812">Transmembrane</keyword>
<feature type="transmembrane region" description="Helical" evidence="1">
    <location>
        <begin position="434"/>
        <end position="452"/>
    </location>
</feature>
<proteinExistence type="predicted"/>
<protein>
    <submittedName>
        <fullName evidence="2">O-antigen ligase family protein</fullName>
    </submittedName>
</protein>
<evidence type="ECO:0000313" key="3">
    <source>
        <dbReference type="Proteomes" id="UP000633619"/>
    </source>
</evidence>
<evidence type="ECO:0000313" key="2">
    <source>
        <dbReference type="EMBL" id="MBH8595015.1"/>
    </source>
</evidence>
<keyword evidence="1" id="KW-1133">Transmembrane helix</keyword>
<feature type="transmembrane region" description="Helical" evidence="1">
    <location>
        <begin position="256"/>
        <end position="277"/>
    </location>
</feature>
<keyword evidence="1" id="KW-0472">Membrane</keyword>
<dbReference type="RefSeq" id="WP_181731339.1">
    <property type="nucleotide sequence ID" value="NZ_JACEIR010000002.1"/>
</dbReference>
<feature type="transmembrane region" description="Helical" evidence="1">
    <location>
        <begin position="202"/>
        <end position="219"/>
    </location>
</feature>
<comment type="caution">
    <text evidence="2">The sequence shown here is derived from an EMBL/GenBank/DDBJ whole genome shotgun (WGS) entry which is preliminary data.</text>
</comment>
<dbReference type="EMBL" id="JAECVW010000003">
    <property type="protein sequence ID" value="MBH8595015.1"/>
    <property type="molecule type" value="Genomic_DNA"/>
</dbReference>
<dbReference type="Proteomes" id="UP000633619">
    <property type="component" value="Unassembled WGS sequence"/>
</dbReference>
<feature type="transmembrane region" description="Helical" evidence="1">
    <location>
        <begin position="173"/>
        <end position="195"/>
    </location>
</feature>
<evidence type="ECO:0000256" key="1">
    <source>
        <dbReference type="SAM" id="Phobius"/>
    </source>
</evidence>
<feature type="transmembrane region" description="Helical" evidence="1">
    <location>
        <begin position="71"/>
        <end position="93"/>
    </location>
</feature>
<dbReference type="GO" id="GO:0016874">
    <property type="term" value="F:ligase activity"/>
    <property type="evidence" value="ECO:0007669"/>
    <property type="project" value="UniProtKB-KW"/>
</dbReference>
<dbReference type="PANTHER" id="PTHR37422:SF23">
    <property type="entry name" value="TEICHURONIC ACID BIOSYNTHESIS PROTEIN TUAE"/>
    <property type="match status" value="1"/>
</dbReference>
<dbReference type="PANTHER" id="PTHR37422">
    <property type="entry name" value="TEICHURONIC ACID BIOSYNTHESIS PROTEIN TUAE"/>
    <property type="match status" value="1"/>
</dbReference>
<gene>
    <name evidence="2" type="ORF">I8U20_06680</name>
</gene>
<sequence>MSELLFSKQKRLDRLFYLMIVFALIGPTLGVPITSGFNLTFFRIAFLLLAAGIALRFAAEKKLETSYMYPVRWYGAFFLFWFAYGVIALSWSASLSAGVRYLFLLGMMLPLAYSFPFFLKTTDHFWKALRILFWVYAAIILFAVFESITLIHLPQSRAFGRISASVTSVFTNQNDLATCITLGLPFLASSLYILDLKRKHKWFIYIIGVLSIYTLIATGSRSNTFFALPLAALPLVVLLPMVMDRSKITMKNVGKGIIAVLVAFILANGLSMVFLSAEAREQAKTKLSSTFGFLMDVQNSPWTVDEGGEDPIDAETGRSATVRKFLIINGLRFLHQSHYMGVGPGNVEVYMDGAPKVDKVNMHNWWGEVLVNFGVIIFILYMSLYFLMLWRLWKLASLKHSPQLNPVLRWGAYSTMAALTGYFFGGMAPSTAIHYTPMWICYGIGLAIIAIGETLKKKHSGSELEKGSLKGV</sequence>
<accession>A0A8I1AD91</accession>